<dbReference type="OrthoDB" id="6386565at2"/>
<organism evidence="1 2">
    <name type="scientific">Parahaliea aestuarii</name>
    <dbReference type="NCBI Taxonomy" id="1852021"/>
    <lineage>
        <taxon>Bacteria</taxon>
        <taxon>Pseudomonadati</taxon>
        <taxon>Pseudomonadota</taxon>
        <taxon>Gammaproteobacteria</taxon>
        <taxon>Cellvibrionales</taxon>
        <taxon>Halieaceae</taxon>
        <taxon>Parahaliea</taxon>
    </lineage>
</organism>
<protein>
    <submittedName>
        <fullName evidence="1">Type 1 pili tip component</fullName>
    </submittedName>
</protein>
<dbReference type="RefSeq" id="WP_148062552.1">
    <property type="nucleotide sequence ID" value="NZ_VRYZ01000001.1"/>
</dbReference>
<comment type="caution">
    <text evidence="1">The sequence shown here is derived from an EMBL/GenBank/DDBJ whole genome shotgun (WGS) entry which is preliminary data.</text>
</comment>
<dbReference type="Proteomes" id="UP000321933">
    <property type="component" value="Unassembled WGS sequence"/>
</dbReference>
<dbReference type="AlphaFoldDB" id="A0A5C9A4Q6"/>
<sequence>MDIRELVAQWTNDAPGVLAEERYSVQLPVSDAARIEALAEMFPHRTREQIITELLSAALDEVVSHLPYEQGSRIITRDEEGDPIYEDVGLTPRYLELTRQHADKMKSQG</sequence>
<accession>A0A5C9A4Q6</accession>
<name>A0A5C9A4Q6_9GAMM</name>
<dbReference type="EMBL" id="VRYZ01000001">
    <property type="protein sequence ID" value="TXS94710.1"/>
    <property type="molecule type" value="Genomic_DNA"/>
</dbReference>
<reference evidence="1 2" key="1">
    <citation type="submission" date="2019-08" db="EMBL/GenBank/DDBJ databases">
        <title>Parahaliea maris sp. nov., isolated from the surface seawater.</title>
        <authorList>
            <person name="Liu Y."/>
        </authorList>
    </citation>
    <scope>NUCLEOTIDE SEQUENCE [LARGE SCALE GENOMIC DNA]</scope>
    <source>
        <strain evidence="1 2">S2-26</strain>
    </source>
</reference>
<proteinExistence type="predicted"/>
<evidence type="ECO:0000313" key="2">
    <source>
        <dbReference type="Proteomes" id="UP000321933"/>
    </source>
</evidence>
<gene>
    <name evidence="1" type="ORF">FVW59_02015</name>
</gene>
<keyword evidence="2" id="KW-1185">Reference proteome</keyword>
<evidence type="ECO:0000313" key="1">
    <source>
        <dbReference type="EMBL" id="TXS94710.1"/>
    </source>
</evidence>